<dbReference type="PATRIC" id="fig|362413.3.peg.4519"/>
<dbReference type="STRING" id="362413.RC62_4602"/>
<gene>
    <name evidence="2" type="ORF">RC62_4602</name>
</gene>
<accession>A0A0Q0S6M4</accession>
<organism evidence="2 3">
    <name type="scientific">Flavobacterium aquidurense</name>
    <dbReference type="NCBI Taxonomy" id="362413"/>
    <lineage>
        <taxon>Bacteria</taxon>
        <taxon>Pseudomonadati</taxon>
        <taxon>Bacteroidota</taxon>
        <taxon>Flavobacteriia</taxon>
        <taxon>Flavobacteriales</taxon>
        <taxon>Flavobacteriaceae</taxon>
        <taxon>Flavobacterium</taxon>
    </lineage>
</organism>
<dbReference type="AlphaFoldDB" id="A0A0Q0S6M4"/>
<dbReference type="EMBL" id="JRLF01000009">
    <property type="protein sequence ID" value="KQB41226.1"/>
    <property type="molecule type" value="Genomic_DNA"/>
</dbReference>
<evidence type="ECO:0000313" key="2">
    <source>
        <dbReference type="EMBL" id="KQB41226.1"/>
    </source>
</evidence>
<reference evidence="2 3" key="1">
    <citation type="submission" date="2014-09" db="EMBL/GenBank/DDBJ databases">
        <title>Genome sequence of Flavobacterium aquidurense RC62.</title>
        <authorList>
            <person name="Kim J.F."/>
            <person name="Kwak M.-J."/>
        </authorList>
    </citation>
    <scope>NUCLEOTIDE SEQUENCE [LARGE SCALE GENOMIC DNA]</scope>
    <source>
        <strain evidence="2 3">RC62</strain>
    </source>
</reference>
<dbReference type="Proteomes" id="UP000050443">
    <property type="component" value="Unassembled WGS sequence"/>
</dbReference>
<feature type="region of interest" description="Disordered" evidence="1">
    <location>
        <begin position="1"/>
        <end position="35"/>
    </location>
</feature>
<evidence type="ECO:0000313" key="3">
    <source>
        <dbReference type="Proteomes" id="UP000050443"/>
    </source>
</evidence>
<comment type="caution">
    <text evidence="2">The sequence shown here is derived from an EMBL/GenBank/DDBJ whole genome shotgun (WGS) entry which is preliminary data.</text>
</comment>
<sequence length="53" mass="6032">MDLGANPAQEPERANWRSNPLQPFVPPEASGPAQKDFHFYRGEKQMLMKLFAS</sequence>
<proteinExistence type="predicted"/>
<evidence type="ECO:0000256" key="1">
    <source>
        <dbReference type="SAM" id="MobiDB-lite"/>
    </source>
</evidence>
<name>A0A0Q0S6M4_9FLAO</name>
<protein>
    <submittedName>
        <fullName evidence="2">Uncharacterized protein</fullName>
    </submittedName>
</protein>